<dbReference type="Proteomes" id="UP000663889">
    <property type="component" value="Unassembled WGS sequence"/>
</dbReference>
<sequence length="223" mass="25352">MTTTAARIKENGYDFSLFKTPLRNPLRTPLRNGMLSSATLNDLASYSNNNNNNKHLKFIGTTSMNDLQICSESVTTPIRFNKNKFTTPISTQRRRALGLVNHNSNRICRTSSIDDISTLNSFKEMNNNNNNKYDESLILQTSTSINTNIHPEDDLPHNINSYQDTFDDLIPTDERIECMIKNRTNGVNFLNYYGGIENTIRCQSPICTYLNASTLLDMVDIHN</sequence>
<dbReference type="EMBL" id="CAJOBE010000960">
    <property type="protein sequence ID" value="CAF3702328.1"/>
    <property type="molecule type" value="Genomic_DNA"/>
</dbReference>
<proteinExistence type="predicted"/>
<name>A0A814RUW2_9BILA</name>
<evidence type="ECO:0000313" key="3">
    <source>
        <dbReference type="Proteomes" id="UP000663889"/>
    </source>
</evidence>
<dbReference type="Proteomes" id="UP000663874">
    <property type="component" value="Unassembled WGS sequence"/>
</dbReference>
<comment type="caution">
    <text evidence="1">The sequence shown here is derived from an EMBL/GenBank/DDBJ whole genome shotgun (WGS) entry which is preliminary data.</text>
</comment>
<reference evidence="1" key="1">
    <citation type="submission" date="2021-02" db="EMBL/GenBank/DDBJ databases">
        <authorList>
            <person name="Nowell W R."/>
        </authorList>
    </citation>
    <scope>NUCLEOTIDE SEQUENCE</scope>
</reference>
<evidence type="ECO:0000313" key="2">
    <source>
        <dbReference type="EMBL" id="CAF3702328.1"/>
    </source>
</evidence>
<accession>A0A814RUW2</accession>
<dbReference type="AlphaFoldDB" id="A0A814RUW2"/>
<gene>
    <name evidence="2" type="ORF">FNK824_LOCUS9246</name>
    <name evidence="1" type="ORF">SEV965_LOCUS17791</name>
</gene>
<protein>
    <submittedName>
        <fullName evidence="1">Uncharacterized protein</fullName>
    </submittedName>
</protein>
<dbReference type="EMBL" id="CAJNOU010001032">
    <property type="protein sequence ID" value="CAF1138241.1"/>
    <property type="molecule type" value="Genomic_DNA"/>
</dbReference>
<evidence type="ECO:0000313" key="1">
    <source>
        <dbReference type="EMBL" id="CAF1138241.1"/>
    </source>
</evidence>
<organism evidence="1 3">
    <name type="scientific">Rotaria sordida</name>
    <dbReference type="NCBI Taxonomy" id="392033"/>
    <lineage>
        <taxon>Eukaryota</taxon>
        <taxon>Metazoa</taxon>
        <taxon>Spiralia</taxon>
        <taxon>Gnathifera</taxon>
        <taxon>Rotifera</taxon>
        <taxon>Eurotatoria</taxon>
        <taxon>Bdelloidea</taxon>
        <taxon>Philodinida</taxon>
        <taxon>Philodinidae</taxon>
        <taxon>Rotaria</taxon>
    </lineage>
</organism>